<sequence>MSDLETWVKNKNVHLLISCIIGFGLAAILRPMCKGPDCVILRGPPVSQMREAVFQIGAKCHEFKPKATACPTDGTKLVETFEFAAVN</sequence>
<evidence type="ECO:0000313" key="2">
    <source>
        <dbReference type="EMBL" id="QHT19320.1"/>
    </source>
</evidence>
<keyword evidence="1" id="KW-0472">Membrane</keyword>
<organism evidence="2">
    <name type="scientific">viral metagenome</name>
    <dbReference type="NCBI Taxonomy" id="1070528"/>
    <lineage>
        <taxon>unclassified sequences</taxon>
        <taxon>metagenomes</taxon>
        <taxon>organismal metagenomes</taxon>
    </lineage>
</organism>
<protein>
    <submittedName>
        <fullName evidence="2">Uncharacterized protein</fullName>
    </submittedName>
</protein>
<accession>A0A6C0DSI8</accession>
<reference evidence="2" key="1">
    <citation type="journal article" date="2020" name="Nature">
        <title>Giant virus diversity and host interactions through global metagenomics.</title>
        <authorList>
            <person name="Schulz F."/>
            <person name="Roux S."/>
            <person name="Paez-Espino D."/>
            <person name="Jungbluth S."/>
            <person name="Walsh D.A."/>
            <person name="Denef V.J."/>
            <person name="McMahon K.D."/>
            <person name="Konstantinidis K.T."/>
            <person name="Eloe-Fadrosh E.A."/>
            <person name="Kyrpides N.C."/>
            <person name="Woyke T."/>
        </authorList>
    </citation>
    <scope>NUCLEOTIDE SEQUENCE</scope>
    <source>
        <strain evidence="2">GVMAG-M-3300023174-57</strain>
    </source>
</reference>
<name>A0A6C0DSI8_9ZZZZ</name>
<keyword evidence="1" id="KW-1133">Transmembrane helix</keyword>
<dbReference type="EMBL" id="MN739664">
    <property type="protein sequence ID" value="QHT19320.1"/>
    <property type="molecule type" value="Genomic_DNA"/>
</dbReference>
<proteinExistence type="predicted"/>
<keyword evidence="1" id="KW-0812">Transmembrane</keyword>
<feature type="transmembrane region" description="Helical" evidence="1">
    <location>
        <begin position="12"/>
        <end position="29"/>
    </location>
</feature>
<dbReference type="AlphaFoldDB" id="A0A6C0DSI8"/>
<evidence type="ECO:0000256" key="1">
    <source>
        <dbReference type="SAM" id="Phobius"/>
    </source>
</evidence>